<name>A0AAN0JC49_AMPQE</name>
<dbReference type="RefSeq" id="XP_019854316.1">
    <property type="nucleotide sequence ID" value="XM_019998757.1"/>
</dbReference>
<dbReference type="EnsemblMetazoa" id="XM_019998757.1">
    <property type="protein sequence ID" value="XP_019854316.1"/>
    <property type="gene ID" value="LOC109583422"/>
</dbReference>
<dbReference type="GeneID" id="109583422"/>
<dbReference type="Proteomes" id="UP000007879">
    <property type="component" value="Unassembled WGS sequence"/>
</dbReference>
<protein>
    <recommendedName>
        <fullName evidence="4">Death domain-containing protein</fullName>
    </recommendedName>
</protein>
<evidence type="ECO:0000313" key="3">
    <source>
        <dbReference type="Proteomes" id="UP000007879"/>
    </source>
</evidence>
<dbReference type="KEGG" id="aqu:109583422"/>
<accession>A0AAN0JC49</accession>
<dbReference type="AlphaFoldDB" id="A0AAN0JC49"/>
<evidence type="ECO:0008006" key="4">
    <source>
        <dbReference type="Google" id="ProtNLM"/>
    </source>
</evidence>
<proteinExistence type="predicted"/>
<sequence length="879" mass="99395">MASRPRALRPQPFPSPTPATEPNQPLNDLNMVVGRPMGLGIPSASLPVEPSMELEPLVSPSQNSPTPKGYDFNLGSLKKIIRDQKLTAKVKPALISFLGIPPDSGQTKAVNHILDRYINKVKPPFALTPGLVGEDVTTAEGIEYHELVAAGFKSMRSIYISEVTKESSSAFGILSAFKQGLIEEKKLPLFDISVSQSSQEFENKQLNEHLIHTYQYLSAQESIPKKDTESLEDVEELTEKDQDYAKKLKKLLPEGIALVIMWDVALNKTVLHFLTALRGHLYNCHPWLFLDLQRDLDKLHLPPKIPRPTSFTGDGKEIRDGALLMKWRPRLHYLIRSCRLGETKEKKRRRVCTVFAKHDGTFNGEMQEKMDELEKKVQATARHIGVSSLLEEKIVPVNFCSAGQMDDAHQMDDDYSLRLNQKLHQVICEASYEDIPIAWVFLRSLFYRNEKCVIAKEDLEKMAEECGMDKSSFAGFCKFYTSFGSIFDLSLVDEKCQTVAVKPMAFLQLLDCLLYPSKELHKKYPIISYGIYPEEACKDVFKADWSLFIDALISLSLATKVAPHLIEAPADIPFNRNTMHYFISLSRTGQFNDALHPHSIHIITSINTPHVFRQVTVTKHLLELLKAPKLIPCKYFNRTIIKDTSTGTTITIVSHSPATRLDLDKPNSEVCGCIVRAYNKIADTCNVTVKYKFVKLCADEKISDVQSIPSSSYRILPDNELCAISKKPENDDSVLLQAWNKALVENEIKDISKPTGDIKATELADIADRIASVVQEYDMDVREVAKTLLGEENKEKFQGLKNDKRVNGLILLWYENQLSVKGGQEPRREFAKKLFNLGENLIANTIAKLSIDKQAEFKKTVKSKFENMAQELDAYYYHY</sequence>
<evidence type="ECO:0000256" key="1">
    <source>
        <dbReference type="SAM" id="MobiDB-lite"/>
    </source>
</evidence>
<reference evidence="2" key="2">
    <citation type="submission" date="2024-06" db="UniProtKB">
        <authorList>
            <consortium name="EnsemblMetazoa"/>
        </authorList>
    </citation>
    <scope>IDENTIFICATION</scope>
</reference>
<organism evidence="2 3">
    <name type="scientific">Amphimedon queenslandica</name>
    <name type="common">Sponge</name>
    <dbReference type="NCBI Taxonomy" id="400682"/>
    <lineage>
        <taxon>Eukaryota</taxon>
        <taxon>Metazoa</taxon>
        <taxon>Porifera</taxon>
        <taxon>Demospongiae</taxon>
        <taxon>Heteroscleromorpha</taxon>
        <taxon>Haplosclerida</taxon>
        <taxon>Niphatidae</taxon>
        <taxon>Amphimedon</taxon>
    </lineage>
</organism>
<keyword evidence="3" id="KW-1185">Reference proteome</keyword>
<feature type="region of interest" description="Disordered" evidence="1">
    <location>
        <begin position="1"/>
        <end position="27"/>
    </location>
</feature>
<reference evidence="3" key="1">
    <citation type="journal article" date="2010" name="Nature">
        <title>The Amphimedon queenslandica genome and the evolution of animal complexity.</title>
        <authorList>
            <person name="Srivastava M."/>
            <person name="Simakov O."/>
            <person name="Chapman J."/>
            <person name="Fahey B."/>
            <person name="Gauthier M.E."/>
            <person name="Mitros T."/>
            <person name="Richards G.S."/>
            <person name="Conaco C."/>
            <person name="Dacre M."/>
            <person name="Hellsten U."/>
            <person name="Larroux C."/>
            <person name="Putnam N.H."/>
            <person name="Stanke M."/>
            <person name="Adamska M."/>
            <person name="Darling A."/>
            <person name="Degnan S.M."/>
            <person name="Oakley T.H."/>
            <person name="Plachetzki D.C."/>
            <person name="Zhai Y."/>
            <person name="Adamski M."/>
            <person name="Calcino A."/>
            <person name="Cummins S.F."/>
            <person name="Goodstein D.M."/>
            <person name="Harris C."/>
            <person name="Jackson D.J."/>
            <person name="Leys S.P."/>
            <person name="Shu S."/>
            <person name="Woodcroft B.J."/>
            <person name="Vervoort M."/>
            <person name="Kosik K.S."/>
            <person name="Manning G."/>
            <person name="Degnan B.M."/>
            <person name="Rokhsar D.S."/>
        </authorList>
    </citation>
    <scope>NUCLEOTIDE SEQUENCE [LARGE SCALE GENOMIC DNA]</scope>
</reference>
<evidence type="ECO:0000313" key="2">
    <source>
        <dbReference type="EnsemblMetazoa" id="XP_019854316.1"/>
    </source>
</evidence>